<sequence>MKKKKTFGIGLGSVVLLSKALTPSAMAACSNTAPPSNTTVTCTGSGIAAVIAQTGSTGVTINADSTTSGSFVRSATPVVFSVDTNSAISSGGNLSLTGGGGSGTVRGAVLLGVNNGNQITNAGGAVITTSGAYNDGMAANGSSNTLTNRGSITTSGPNAYGMTAAWGQTNSGQLNNTLINSGSVATSGSNARAASILGGSGTINNSGTLSTTGTASPTAYLQGNNDQLINSGTISASGSGSDAVFSNTAGSSFVATIQNLAGGSIISQNGSGIRTLNGNSTIINAGLVQSGIGTAITMGNGNDSLILQTGSVINGTADGGAGTNTVTLQGSGTASNAFTNFQTLQMQGALWNWTGSGTFSLAHVQTGTLNLTGTLGANATALVDSGATLQANAQNLPSSVTDNGLVRFAQDNAGTYAGSISGTGAVDKTGAGVLTLAPAAANGNTYSGGTTIDQGTIAAGADNALGANTGGLTFNGGTFQLTTSFDLAGTRAITLAAGGGTIDTQSFDTTLTQAVSGTGALTKAGSGSLLMTGVSTYSGPTTVAAGTLAIGDAVHAGAALMGGGATTVAAGATLGGYGSVTGAVTNNGTLAVANALPSFASGGNGAFSINGSLANAGLVQIDGPASAGVGNRLNVTGNYVGQSGTIGLNTVVAGDGAASDRLVLSGGTATGSTRLQVTNVGGQGAQTVADGIQLIQATNGATTDASAFMLAAPVKAGAYAYYLAKGDVSGGTTDNWYLRNTVAPLPPAATPTPPVTTPGQPVTTPGQPVTTPGEPVTTPGEPPADLPGVPVAAEGTPPLPAAPPAGSAATPLYRVEVPVYAAAPGVARELGLMQIDTFHDRQGDQALLNDSGKLPAAWGRVWGGHSVLSQDGAASPQFDGSVYGIQAGQDLYADHSASGQRNHYGLFVGFARATGDVDGFALGMPNLAVGHLAINAYSLGGYWTHIGPSGWYTDAVLMGSSLTVDPASRDGIGTTTHGNAVTGSLEGGLPIPLGAGLTLEPQAQLVWQHLALSDFNDGVSSVGFNSGNTFVGRIGARLQGQFDALATAWRPYLRVSFLRTFGSDDKVTFGGGTVIPGTVGQTAAQLGAGVVGNFSRSGSVFATLGWVTNLGGAHQRTVTGDAGVRWVW</sequence>
<dbReference type="EMBL" id="CAJNAS010000003">
    <property type="protein sequence ID" value="CAE6873325.1"/>
    <property type="molecule type" value="Genomic_DNA"/>
</dbReference>
<evidence type="ECO:0000256" key="2">
    <source>
        <dbReference type="SAM" id="MobiDB-lite"/>
    </source>
</evidence>
<dbReference type="InterPro" id="IPR051551">
    <property type="entry name" value="Autotransporter_adhesion"/>
</dbReference>
<feature type="compositionally biased region" description="Pro residues" evidence="2">
    <location>
        <begin position="745"/>
        <end position="756"/>
    </location>
</feature>
<dbReference type="CDD" id="cd01344">
    <property type="entry name" value="PL2_Passenger_AT"/>
    <property type="match status" value="1"/>
</dbReference>
<feature type="compositionally biased region" description="Low complexity" evidence="2">
    <location>
        <begin position="757"/>
        <end position="779"/>
    </location>
</feature>
<feature type="region of interest" description="Disordered" evidence="2">
    <location>
        <begin position="745"/>
        <end position="806"/>
    </location>
</feature>
<keyword evidence="1 3" id="KW-0732">Signal</keyword>
<name>A0A9N8MLF8_9BURK</name>
<organism evidence="5 6">
    <name type="scientific">Paraburkholderia domus</name>
    <dbReference type="NCBI Taxonomy" id="2793075"/>
    <lineage>
        <taxon>Bacteria</taxon>
        <taxon>Pseudomonadati</taxon>
        <taxon>Pseudomonadota</taxon>
        <taxon>Betaproteobacteria</taxon>
        <taxon>Burkholderiales</taxon>
        <taxon>Burkholderiaceae</taxon>
        <taxon>Paraburkholderia</taxon>
    </lineage>
</organism>
<dbReference type="InterPro" id="IPR013425">
    <property type="entry name" value="Autotrns_rpt"/>
</dbReference>
<dbReference type="PROSITE" id="PS51208">
    <property type="entry name" value="AUTOTRANSPORTER"/>
    <property type="match status" value="1"/>
</dbReference>
<keyword evidence="6" id="KW-1185">Reference proteome</keyword>
<dbReference type="PANTHER" id="PTHR35037:SF3">
    <property type="entry name" value="C-TERMINAL REGION OF AIDA-LIKE PROTEIN"/>
    <property type="match status" value="1"/>
</dbReference>
<evidence type="ECO:0000313" key="6">
    <source>
        <dbReference type="Proteomes" id="UP000675121"/>
    </source>
</evidence>
<evidence type="ECO:0000256" key="3">
    <source>
        <dbReference type="SAM" id="SignalP"/>
    </source>
</evidence>
<dbReference type="InterPro" id="IPR011050">
    <property type="entry name" value="Pectin_lyase_fold/virulence"/>
</dbReference>
<dbReference type="Pfam" id="PF12951">
    <property type="entry name" value="PATR"/>
    <property type="match status" value="2"/>
</dbReference>
<dbReference type="SUPFAM" id="SSF103515">
    <property type="entry name" value="Autotransporter"/>
    <property type="match status" value="1"/>
</dbReference>
<feature type="chain" id="PRO_5040323352" description="Autotransporter domain-containing protein" evidence="3">
    <location>
        <begin position="28"/>
        <end position="1128"/>
    </location>
</feature>
<evidence type="ECO:0000313" key="5">
    <source>
        <dbReference type="EMBL" id="CAE6873325.1"/>
    </source>
</evidence>
<dbReference type="Gene3D" id="2.40.128.130">
    <property type="entry name" value="Autotransporter beta-domain"/>
    <property type="match status" value="1"/>
</dbReference>
<dbReference type="InterPro" id="IPR005546">
    <property type="entry name" value="Autotransporte_beta"/>
</dbReference>
<comment type="caution">
    <text evidence="5">The sequence shown here is derived from an EMBL/GenBank/DDBJ whole genome shotgun (WGS) entry which is preliminary data.</text>
</comment>
<dbReference type="Proteomes" id="UP000675121">
    <property type="component" value="Unassembled WGS sequence"/>
</dbReference>
<accession>A0A9N8MLF8</accession>
<feature type="signal peptide" evidence="3">
    <location>
        <begin position="1"/>
        <end position="27"/>
    </location>
</feature>
<gene>
    <name evidence="5" type="ORF">R70211_01445</name>
</gene>
<proteinExistence type="predicted"/>
<evidence type="ECO:0000256" key="1">
    <source>
        <dbReference type="ARBA" id="ARBA00022729"/>
    </source>
</evidence>
<reference evidence="5" key="1">
    <citation type="submission" date="2021-02" db="EMBL/GenBank/DDBJ databases">
        <authorList>
            <person name="Vanwijnsberghe S."/>
        </authorList>
    </citation>
    <scope>NUCLEOTIDE SEQUENCE</scope>
    <source>
        <strain evidence="5">R-70211</strain>
    </source>
</reference>
<dbReference type="RefSeq" id="WP_201072664.1">
    <property type="nucleotide sequence ID" value="NZ_CAJNAS010000003.1"/>
</dbReference>
<dbReference type="AlphaFoldDB" id="A0A9N8MLF8"/>
<protein>
    <recommendedName>
        <fullName evidence="4">Autotransporter domain-containing protein</fullName>
    </recommendedName>
</protein>
<dbReference type="InterPro" id="IPR012332">
    <property type="entry name" value="Autotransporter_pectin_lyase_C"/>
</dbReference>
<evidence type="ECO:0000259" key="4">
    <source>
        <dbReference type="PROSITE" id="PS51208"/>
    </source>
</evidence>
<dbReference type="InterPro" id="IPR036709">
    <property type="entry name" value="Autotransporte_beta_dom_sf"/>
</dbReference>
<dbReference type="Pfam" id="PF18883">
    <property type="entry name" value="AC_1"/>
    <property type="match status" value="1"/>
</dbReference>
<dbReference type="SUPFAM" id="SSF51126">
    <property type="entry name" value="Pectin lyase-like"/>
    <property type="match status" value="2"/>
</dbReference>
<feature type="domain" description="Autotransporter" evidence="4">
    <location>
        <begin position="850"/>
        <end position="1128"/>
    </location>
</feature>
<dbReference type="Pfam" id="PF03797">
    <property type="entry name" value="Autotransporter"/>
    <property type="match status" value="1"/>
</dbReference>
<dbReference type="NCBIfam" id="TIGR02601">
    <property type="entry name" value="autotrns_rpt"/>
    <property type="match status" value="2"/>
</dbReference>
<dbReference type="InterPro" id="IPR043990">
    <property type="entry name" value="AC_1"/>
</dbReference>
<dbReference type="PANTHER" id="PTHR35037">
    <property type="entry name" value="C-TERMINAL REGION OF AIDA-LIKE PROTEIN"/>
    <property type="match status" value="1"/>
</dbReference>
<dbReference type="Gene3D" id="2.160.20.20">
    <property type="match status" value="1"/>
</dbReference>
<dbReference type="SMART" id="SM00869">
    <property type="entry name" value="Autotransporter"/>
    <property type="match status" value="1"/>
</dbReference>